<organism evidence="3 4">
    <name type="scientific">Cerasibacillus quisquiliarum</name>
    <dbReference type="NCBI Taxonomy" id="227865"/>
    <lineage>
        <taxon>Bacteria</taxon>
        <taxon>Bacillati</taxon>
        <taxon>Bacillota</taxon>
        <taxon>Bacilli</taxon>
        <taxon>Bacillales</taxon>
        <taxon>Bacillaceae</taxon>
        <taxon>Cerasibacillus</taxon>
    </lineage>
</organism>
<reference evidence="3 4" key="1">
    <citation type="submission" date="2019-07" db="EMBL/GenBank/DDBJ databases">
        <title>Whole genome shotgun sequence of Cerasibacillus quisquiliarum NBRC 102429.</title>
        <authorList>
            <person name="Hosoyama A."/>
            <person name="Uohara A."/>
            <person name="Ohji S."/>
            <person name="Ichikawa N."/>
        </authorList>
    </citation>
    <scope>NUCLEOTIDE SEQUENCE [LARGE SCALE GENOMIC DNA]</scope>
    <source>
        <strain evidence="3 4">NBRC 102429</strain>
    </source>
</reference>
<keyword evidence="1" id="KW-0472">Membrane</keyword>
<protein>
    <submittedName>
        <fullName evidence="3">Peptidase</fullName>
    </submittedName>
</protein>
<evidence type="ECO:0000313" key="4">
    <source>
        <dbReference type="Proteomes" id="UP000321491"/>
    </source>
</evidence>
<dbReference type="RefSeq" id="WP_146935395.1">
    <property type="nucleotide sequence ID" value="NZ_BJXW01000007.1"/>
</dbReference>
<dbReference type="Proteomes" id="UP000321491">
    <property type="component" value="Unassembled WGS sequence"/>
</dbReference>
<accession>A0A511UUJ5</accession>
<feature type="transmembrane region" description="Helical" evidence="1">
    <location>
        <begin position="120"/>
        <end position="139"/>
    </location>
</feature>
<dbReference type="InterPro" id="IPR003675">
    <property type="entry name" value="Rce1/LyrA-like_dom"/>
</dbReference>
<keyword evidence="1" id="KW-1133">Transmembrane helix</keyword>
<dbReference type="PANTHER" id="PTHR36435:SF6">
    <property type="entry name" value="ABORTIVE INFECTION PROTEIN"/>
    <property type="match status" value="1"/>
</dbReference>
<dbReference type="GO" id="GO:0080120">
    <property type="term" value="P:CAAX-box protein maturation"/>
    <property type="evidence" value="ECO:0007669"/>
    <property type="project" value="UniProtKB-ARBA"/>
</dbReference>
<gene>
    <name evidence="3" type="ORF">CQU01_05230</name>
</gene>
<evidence type="ECO:0000313" key="3">
    <source>
        <dbReference type="EMBL" id="GEN30285.1"/>
    </source>
</evidence>
<dbReference type="InterPro" id="IPR052710">
    <property type="entry name" value="CAAX_protease"/>
</dbReference>
<proteinExistence type="predicted"/>
<comment type="caution">
    <text evidence="3">The sequence shown here is derived from an EMBL/GenBank/DDBJ whole genome shotgun (WGS) entry which is preliminary data.</text>
</comment>
<feature type="transmembrane region" description="Helical" evidence="1">
    <location>
        <begin position="38"/>
        <end position="57"/>
    </location>
</feature>
<feature type="domain" description="CAAX prenyl protease 2/Lysostaphin resistance protein A-like" evidence="2">
    <location>
        <begin position="120"/>
        <end position="207"/>
    </location>
</feature>
<evidence type="ECO:0000259" key="2">
    <source>
        <dbReference type="Pfam" id="PF02517"/>
    </source>
</evidence>
<dbReference type="EMBL" id="BJXW01000007">
    <property type="protein sequence ID" value="GEN30285.1"/>
    <property type="molecule type" value="Genomic_DNA"/>
</dbReference>
<feature type="transmembrane region" description="Helical" evidence="1">
    <location>
        <begin position="151"/>
        <end position="168"/>
    </location>
</feature>
<name>A0A511UUJ5_9BACI</name>
<feature type="transmembrane region" description="Helical" evidence="1">
    <location>
        <begin position="174"/>
        <end position="189"/>
    </location>
</feature>
<dbReference type="GO" id="GO:0004175">
    <property type="term" value="F:endopeptidase activity"/>
    <property type="evidence" value="ECO:0007669"/>
    <property type="project" value="UniProtKB-ARBA"/>
</dbReference>
<keyword evidence="4" id="KW-1185">Reference proteome</keyword>
<feature type="transmembrane region" description="Helical" evidence="1">
    <location>
        <begin position="7"/>
        <end position="32"/>
    </location>
</feature>
<dbReference type="AlphaFoldDB" id="A0A511UUJ5"/>
<dbReference type="Pfam" id="PF02517">
    <property type="entry name" value="Rce1-like"/>
    <property type="match status" value="1"/>
</dbReference>
<sequence length="238" mass="27303">MTKHYWWIIATYILTLFSGIIGIPVVYFLFHFDVQTIAIYYQIISFIIGAIVVLILLRPDIKKEPHPKAASWNTVILWSILGVFMAYFAQMIAVYIETMIIGVDIGSENTGMIMDISRHYPLFMIVPALVAPFLEEIVFRKIIFGTLYKKTNFIIAALISSFIFGIIHGEPEHLLIYSSMGLVFAYLYVKTKRIIVPIIVHMSMNTITIIAQYNLTPEDIERMQQQLEQLKTIIFIGG</sequence>
<feature type="transmembrane region" description="Helical" evidence="1">
    <location>
        <begin position="69"/>
        <end position="89"/>
    </location>
</feature>
<keyword evidence="1" id="KW-0812">Transmembrane</keyword>
<dbReference type="OrthoDB" id="2194912at2"/>
<evidence type="ECO:0000256" key="1">
    <source>
        <dbReference type="SAM" id="Phobius"/>
    </source>
</evidence>
<dbReference type="PANTHER" id="PTHR36435">
    <property type="entry name" value="SLR1288 PROTEIN"/>
    <property type="match status" value="1"/>
</dbReference>